<evidence type="ECO:0000313" key="1">
    <source>
        <dbReference type="EMBL" id="SHN02947.1"/>
    </source>
</evidence>
<dbReference type="Gene3D" id="3.40.50.2000">
    <property type="entry name" value="Glycogen Phosphorylase B"/>
    <property type="match status" value="2"/>
</dbReference>
<dbReference type="EMBL" id="FRCY01000005">
    <property type="protein sequence ID" value="SHN02947.1"/>
    <property type="molecule type" value="Genomic_DNA"/>
</dbReference>
<keyword evidence="2" id="KW-1185">Reference proteome</keyword>
<evidence type="ECO:0000313" key="2">
    <source>
        <dbReference type="Proteomes" id="UP000184513"/>
    </source>
</evidence>
<dbReference type="AlphaFoldDB" id="A0A1M7NHI0"/>
<protein>
    <submittedName>
        <fullName evidence="1">Uncharacterized protein</fullName>
    </submittedName>
</protein>
<dbReference type="STRING" id="388280.SAMN04488057_105314"/>
<accession>A0A1M7NHI0</accession>
<dbReference type="SUPFAM" id="SSF53756">
    <property type="entry name" value="UDP-Glycosyltransferase/glycogen phosphorylase"/>
    <property type="match status" value="1"/>
</dbReference>
<proteinExistence type="predicted"/>
<dbReference type="Proteomes" id="UP000184513">
    <property type="component" value="Unassembled WGS sequence"/>
</dbReference>
<name>A0A1M7NHI0_9BACT</name>
<gene>
    <name evidence="1" type="ORF">SAMN04488057_105314</name>
</gene>
<organism evidence="1 2">
    <name type="scientific">Cyclobacterium lianum</name>
    <dbReference type="NCBI Taxonomy" id="388280"/>
    <lineage>
        <taxon>Bacteria</taxon>
        <taxon>Pseudomonadati</taxon>
        <taxon>Bacteroidota</taxon>
        <taxon>Cytophagia</taxon>
        <taxon>Cytophagales</taxon>
        <taxon>Cyclobacteriaceae</taxon>
        <taxon>Cyclobacterium</taxon>
    </lineage>
</organism>
<sequence>MAAIFLYPKIDKMIGSPNPYILNFQDALAKNHSVVNAQSPNRGVLGFFLFFFKTELFVLNWPETIPEKKFGIIQQWLFQLFLWLRRIFGKKIVWVLHNKGSHHKGDNSKTRQMFDALMWHADYILTHANAGREFVRTVYPEHISKVHVVPHPVSGLLGFGNDQTREKSYDLLIWGSVFRYKGIDKFLKFCNSSPEMKNVRILILGRCKDQDYKRDIMSILPDSAEFKDELLSLEDIAAYTMQSRFTLFTYDSKTVISSGSLIDAIRMGAVVIGPDHGAFSDLKGYAFMHTFRDFDDIGQIMKDFKENDQMLESDRSRFMRENTWEKFVEKLERITAIK</sequence>
<reference evidence="1 2" key="1">
    <citation type="submission" date="2016-11" db="EMBL/GenBank/DDBJ databases">
        <authorList>
            <person name="Jaros S."/>
            <person name="Januszkiewicz K."/>
            <person name="Wedrychowicz H."/>
        </authorList>
    </citation>
    <scope>NUCLEOTIDE SEQUENCE [LARGE SCALE GENOMIC DNA]</scope>
    <source>
        <strain evidence="1 2">CGMCC 1.6102</strain>
    </source>
</reference>